<feature type="transmembrane region" description="Helical" evidence="7">
    <location>
        <begin position="416"/>
        <end position="437"/>
    </location>
</feature>
<keyword evidence="5 7" id="KW-1133">Transmembrane helix</keyword>
<evidence type="ECO:0000256" key="5">
    <source>
        <dbReference type="ARBA" id="ARBA00022989"/>
    </source>
</evidence>
<dbReference type="NCBIfam" id="TIGR00786">
    <property type="entry name" value="dctM"/>
    <property type="match status" value="1"/>
</dbReference>
<dbReference type="PIRSF" id="PIRSF006066">
    <property type="entry name" value="HI0050"/>
    <property type="match status" value="1"/>
</dbReference>
<keyword evidence="2" id="KW-1003">Cell membrane</keyword>
<dbReference type="PANTHER" id="PTHR33362">
    <property type="entry name" value="SIALIC ACID TRAP TRANSPORTER PERMEASE PROTEIN SIAT-RELATED"/>
    <property type="match status" value="1"/>
</dbReference>
<evidence type="ECO:0000259" key="8">
    <source>
        <dbReference type="Pfam" id="PF06808"/>
    </source>
</evidence>
<evidence type="ECO:0000256" key="1">
    <source>
        <dbReference type="ARBA" id="ARBA00004429"/>
    </source>
</evidence>
<keyword evidence="6 7" id="KW-0472">Membrane</keyword>
<dbReference type="Proteomes" id="UP000776983">
    <property type="component" value="Unassembled WGS sequence"/>
</dbReference>
<feature type="transmembrane region" description="Helical" evidence="7">
    <location>
        <begin position="179"/>
        <end position="203"/>
    </location>
</feature>
<keyword evidence="7" id="KW-0813">Transport</keyword>
<evidence type="ECO:0000256" key="2">
    <source>
        <dbReference type="ARBA" id="ARBA00022475"/>
    </source>
</evidence>
<feature type="transmembrane region" description="Helical" evidence="7">
    <location>
        <begin position="47"/>
        <end position="74"/>
    </location>
</feature>
<evidence type="ECO:0000256" key="6">
    <source>
        <dbReference type="ARBA" id="ARBA00023136"/>
    </source>
</evidence>
<feature type="domain" description="TRAP C4-dicarboxylate transport system permease DctM subunit" evidence="8">
    <location>
        <begin position="14"/>
        <end position="432"/>
    </location>
</feature>
<comment type="function">
    <text evidence="7">Part of the tripartite ATP-independent periplasmic (TRAP) transport system.</text>
</comment>
<feature type="transmembrane region" description="Helical" evidence="7">
    <location>
        <begin position="328"/>
        <end position="358"/>
    </location>
</feature>
<keyword evidence="3 7" id="KW-0997">Cell inner membrane</keyword>
<name>A0ABS8CEC3_9BURK</name>
<organism evidence="9 10">
    <name type="scientific">Mesopusillimonas faecipullorum</name>
    <dbReference type="NCBI Taxonomy" id="2755040"/>
    <lineage>
        <taxon>Bacteria</taxon>
        <taxon>Pseudomonadati</taxon>
        <taxon>Pseudomonadota</taxon>
        <taxon>Betaproteobacteria</taxon>
        <taxon>Burkholderiales</taxon>
        <taxon>Alcaligenaceae</taxon>
        <taxon>Mesopusillimonas</taxon>
    </lineage>
</organism>
<feature type="transmembrane region" description="Helical" evidence="7">
    <location>
        <begin position="370"/>
        <end position="396"/>
    </location>
</feature>
<comment type="similarity">
    <text evidence="7">Belongs to the TRAP transporter large permease family.</text>
</comment>
<comment type="subcellular location">
    <subcellularLocation>
        <location evidence="1 7">Cell inner membrane</location>
        <topology evidence="1 7">Multi-pass membrane protein</topology>
    </subcellularLocation>
</comment>
<dbReference type="RefSeq" id="WP_226954762.1">
    <property type="nucleotide sequence ID" value="NZ_JACDXW010000005.1"/>
</dbReference>
<dbReference type="EMBL" id="JACDXW010000005">
    <property type="protein sequence ID" value="MCB5364348.1"/>
    <property type="molecule type" value="Genomic_DNA"/>
</dbReference>
<comment type="caution">
    <text evidence="9">The sequence shown here is derived from an EMBL/GenBank/DDBJ whole genome shotgun (WGS) entry which is preliminary data.</text>
</comment>
<evidence type="ECO:0000256" key="3">
    <source>
        <dbReference type="ARBA" id="ARBA00022519"/>
    </source>
</evidence>
<evidence type="ECO:0000256" key="7">
    <source>
        <dbReference type="RuleBase" id="RU369079"/>
    </source>
</evidence>
<dbReference type="PRINTS" id="PR00173">
    <property type="entry name" value="EDTRNSPORT"/>
</dbReference>
<proteinExistence type="inferred from homology"/>
<feature type="transmembrane region" description="Helical" evidence="7">
    <location>
        <begin position="223"/>
        <end position="250"/>
    </location>
</feature>
<evidence type="ECO:0000313" key="10">
    <source>
        <dbReference type="Proteomes" id="UP000776983"/>
    </source>
</evidence>
<dbReference type="InterPro" id="IPR010656">
    <property type="entry name" value="DctM"/>
</dbReference>
<feature type="transmembrane region" description="Helical" evidence="7">
    <location>
        <begin position="111"/>
        <end position="135"/>
    </location>
</feature>
<dbReference type="InterPro" id="IPR004681">
    <property type="entry name" value="TRAP_DctM"/>
</dbReference>
<evidence type="ECO:0000256" key="4">
    <source>
        <dbReference type="ARBA" id="ARBA00022692"/>
    </source>
</evidence>
<accession>A0ABS8CEC3</accession>
<protein>
    <recommendedName>
        <fullName evidence="7">TRAP transporter large permease protein</fullName>
    </recommendedName>
</protein>
<comment type="subunit">
    <text evidence="7">The complex comprises the extracytoplasmic solute receptor protein and the two transmembrane proteins.</text>
</comment>
<dbReference type="PANTHER" id="PTHR33362:SF7">
    <property type="entry name" value="SLL1103 PROTEIN"/>
    <property type="match status" value="1"/>
</dbReference>
<evidence type="ECO:0000313" key="9">
    <source>
        <dbReference type="EMBL" id="MCB5364348.1"/>
    </source>
</evidence>
<feature type="transmembrane region" description="Helical" evidence="7">
    <location>
        <begin position="12"/>
        <end position="41"/>
    </location>
</feature>
<gene>
    <name evidence="9" type="ORF">H0484_11375</name>
</gene>
<feature type="transmembrane region" description="Helical" evidence="7">
    <location>
        <begin position="286"/>
        <end position="308"/>
    </location>
</feature>
<keyword evidence="4 7" id="KW-0812">Transmembrane</keyword>
<feature type="transmembrane region" description="Helical" evidence="7">
    <location>
        <begin position="256"/>
        <end position="274"/>
    </location>
</feature>
<sequence>MNFLSPEMAMMLMFVSVIIGIALGYYLAFVLTAVGLFFGVFLFGDRYIGILINSFFSTMTNSVLLAIPLFILMGNIMQHTGAGDRIFSSLYVLFGRLRGGLLIATNALATIFATVTGVVGASVVTVGTLSLPALLERKYDRKLSAGVICAGGGLGVLIPPSIMIVVYGPVAGVSVGSLFMAAIVPGLLLSLVYTIYVVVRCLLNPELGPPISAEDRRAEIERVGVPSLVLAIVPPVLIILAVLGSIFFGVATPTEAAAVGVMAALLLGLGYRTLSFEKLSESMSSTLKSTSMILTMTVGAVTFISTFASAGGDAVVKDFVLSMPLGPWGILLLMLLAVTILGMFLDWIGVVYLIVPLFTPIALALGFDAVWFAMLVILFLQLGYLTPPFALSVFYFRTVAPSDFPLMEMYKSIMPFIGLQLLVLILVMVYPQTVLWLPSLMSY</sequence>
<keyword evidence="10" id="KW-1185">Reference proteome</keyword>
<feature type="transmembrane region" description="Helical" evidence="7">
    <location>
        <begin position="147"/>
        <end position="167"/>
    </location>
</feature>
<reference evidence="9 10" key="1">
    <citation type="submission" date="2020-07" db="EMBL/GenBank/DDBJ databases">
        <title>Pusillimonas sp. nov., isolated from poultry manure in Taiwan.</title>
        <authorList>
            <person name="Lin S.-Y."/>
            <person name="Tang Y.-S."/>
            <person name="Young C.-C."/>
        </authorList>
    </citation>
    <scope>NUCLEOTIDE SEQUENCE [LARGE SCALE GENOMIC DNA]</scope>
    <source>
        <strain evidence="9 10">CC-YST705</strain>
    </source>
</reference>
<dbReference type="Pfam" id="PF06808">
    <property type="entry name" value="DctM"/>
    <property type="match status" value="1"/>
</dbReference>